<gene>
    <name evidence="1" type="ORF">EXN66_Car006129</name>
</gene>
<name>A0A6G1PKB7_CHAAH</name>
<reference evidence="1 2" key="1">
    <citation type="submission" date="2019-02" db="EMBL/GenBank/DDBJ databases">
        <title>Opniocepnalus argus genome.</title>
        <authorList>
            <person name="Zhou C."/>
            <person name="Xiao S."/>
        </authorList>
    </citation>
    <scope>NUCLEOTIDE SEQUENCE [LARGE SCALE GENOMIC DNA]</scope>
    <source>
        <strain evidence="1">OARG1902GOOAL</strain>
        <tissue evidence="1">Muscle</tissue>
    </source>
</reference>
<dbReference type="Proteomes" id="UP000503349">
    <property type="component" value="Chromosome 6"/>
</dbReference>
<evidence type="ECO:0000313" key="1">
    <source>
        <dbReference type="EMBL" id="KAF3690456.1"/>
    </source>
</evidence>
<keyword evidence="2" id="KW-1185">Reference proteome</keyword>
<protein>
    <submittedName>
        <fullName evidence="1">Uncharacterized protein</fullName>
    </submittedName>
</protein>
<organism evidence="1 2">
    <name type="scientific">Channa argus</name>
    <name type="common">Northern snakehead</name>
    <name type="synonym">Ophicephalus argus</name>
    <dbReference type="NCBI Taxonomy" id="215402"/>
    <lineage>
        <taxon>Eukaryota</taxon>
        <taxon>Metazoa</taxon>
        <taxon>Chordata</taxon>
        <taxon>Craniata</taxon>
        <taxon>Vertebrata</taxon>
        <taxon>Euteleostomi</taxon>
        <taxon>Actinopterygii</taxon>
        <taxon>Neopterygii</taxon>
        <taxon>Teleostei</taxon>
        <taxon>Neoteleostei</taxon>
        <taxon>Acanthomorphata</taxon>
        <taxon>Anabantaria</taxon>
        <taxon>Anabantiformes</taxon>
        <taxon>Channoidei</taxon>
        <taxon>Channidae</taxon>
        <taxon>Channa</taxon>
    </lineage>
</organism>
<sequence>MRAGESVLPKFHQHVDFATRGDNTVDLVHTNTKGSYRAAALLHAENSDHLVVMLTPVYKPRAEQDQTEVREVRMWPQGASSALQDKYLGGYSVGHL</sequence>
<evidence type="ECO:0000313" key="2">
    <source>
        <dbReference type="Proteomes" id="UP000503349"/>
    </source>
</evidence>
<accession>A0A6G1PKB7</accession>
<dbReference type="EMBL" id="CM015717">
    <property type="protein sequence ID" value="KAF3690456.1"/>
    <property type="molecule type" value="Genomic_DNA"/>
</dbReference>
<proteinExistence type="predicted"/>
<dbReference type="AlphaFoldDB" id="A0A6G1PKB7"/>
<reference evidence="2" key="2">
    <citation type="submission" date="2019-02" db="EMBL/GenBank/DDBJ databases">
        <title>Opniocepnalus argus Var Kimnra genome.</title>
        <authorList>
            <person name="Zhou C."/>
            <person name="Xiao S."/>
        </authorList>
    </citation>
    <scope>NUCLEOTIDE SEQUENCE [LARGE SCALE GENOMIC DNA]</scope>
</reference>